<protein>
    <submittedName>
        <fullName evidence="1">Uncharacterized protein</fullName>
    </submittedName>
</protein>
<proteinExistence type="predicted"/>
<sequence length="56" mass="6100">AQGLSQMKNINQDTGHLNSAKFEQELVDLSKQTVSENPDIGAILLECSDIPPYARA</sequence>
<gene>
    <name evidence="1" type="ORF">S03H2_26439</name>
</gene>
<organism evidence="1">
    <name type="scientific">marine sediment metagenome</name>
    <dbReference type="NCBI Taxonomy" id="412755"/>
    <lineage>
        <taxon>unclassified sequences</taxon>
        <taxon>metagenomes</taxon>
        <taxon>ecological metagenomes</taxon>
    </lineage>
</organism>
<name>X1G0N0_9ZZZZ</name>
<reference evidence="1" key="1">
    <citation type="journal article" date="2014" name="Front. Microbiol.">
        <title>High frequency of phylogenetically diverse reductive dehalogenase-homologous genes in deep subseafloor sedimentary metagenomes.</title>
        <authorList>
            <person name="Kawai M."/>
            <person name="Futagami T."/>
            <person name="Toyoda A."/>
            <person name="Takaki Y."/>
            <person name="Nishi S."/>
            <person name="Hori S."/>
            <person name="Arai W."/>
            <person name="Tsubouchi T."/>
            <person name="Morono Y."/>
            <person name="Uchiyama I."/>
            <person name="Ito T."/>
            <person name="Fujiyama A."/>
            <person name="Inagaki F."/>
            <person name="Takami H."/>
        </authorList>
    </citation>
    <scope>NUCLEOTIDE SEQUENCE</scope>
    <source>
        <strain evidence="1">Expedition CK06-06</strain>
    </source>
</reference>
<evidence type="ECO:0000313" key="1">
    <source>
        <dbReference type="EMBL" id="GAH50807.1"/>
    </source>
</evidence>
<comment type="caution">
    <text evidence="1">The sequence shown here is derived from an EMBL/GenBank/DDBJ whole genome shotgun (WGS) entry which is preliminary data.</text>
</comment>
<dbReference type="EMBL" id="BARU01015336">
    <property type="protein sequence ID" value="GAH50807.1"/>
    <property type="molecule type" value="Genomic_DNA"/>
</dbReference>
<feature type="non-terminal residue" evidence="1">
    <location>
        <position position="1"/>
    </location>
</feature>
<dbReference type="AlphaFoldDB" id="X1G0N0"/>
<accession>X1G0N0</accession>